<organism evidence="16 18">
    <name type="scientific">Mus musculus</name>
    <name type="common">Mouse</name>
    <dbReference type="NCBI Taxonomy" id="10090"/>
    <lineage>
        <taxon>Eukaryota</taxon>
        <taxon>Metazoa</taxon>
        <taxon>Chordata</taxon>
        <taxon>Craniata</taxon>
        <taxon>Vertebrata</taxon>
        <taxon>Euteleostomi</taxon>
        <taxon>Mammalia</taxon>
        <taxon>Eutheria</taxon>
        <taxon>Euarchontoglires</taxon>
        <taxon>Glires</taxon>
        <taxon>Rodentia</taxon>
        <taxon>Myomorpha</taxon>
        <taxon>Muroidea</taxon>
        <taxon>Muridae</taxon>
        <taxon>Murinae</taxon>
        <taxon>Mus</taxon>
        <taxon>Mus</taxon>
    </lineage>
</organism>
<dbReference type="BioGRID-ORCS" id="57914">
    <property type="hits" value="0 hits in 78 CRISPR screens"/>
</dbReference>
<dbReference type="Ensembl" id="ENSMUST00000044579.12">
    <property type="protein sequence ID" value="ENSMUSP00000036326.8"/>
    <property type="gene ID" value="ENSMUSG00000033467.13"/>
</dbReference>
<dbReference type="Bgee" id="ENSMUSG00000033467">
    <property type="expression patterns" value="Expressed in granulocyte and 232 other cell types or tissues"/>
</dbReference>
<evidence type="ECO:0000256" key="2">
    <source>
        <dbReference type="ARBA" id="ARBA00008159"/>
    </source>
</evidence>
<dbReference type="PANTHER" id="PTHR23037:SF35">
    <property type="entry name" value="FIBRONECTIN TYPE-III DOMAIN-CONTAINING PROTEIN"/>
    <property type="match status" value="1"/>
</dbReference>
<evidence type="ECO:0000256" key="6">
    <source>
        <dbReference type="ARBA" id="ARBA00023136"/>
    </source>
</evidence>
<comment type="similarity">
    <text evidence="2">Belongs to the type I cytokine receptor family. Type 5 subfamily.</text>
</comment>
<keyword evidence="18" id="KW-1185">Reference proteome</keyword>
<sequence>MAWALAVILLPRLLAAAAAAAAVTSRGDVTVVCHDLETVEVTWGSGPDHHGANLSLEFRYGTGALQPCPRYFLSGAGVTSGCILPAARAGLLELALRDGGGAMVFKARQRASAWLKPRPPWNVTLLWTPDGDVTVSWPAHSYLGLDYEVQHRESNDDEDAWQTTSGPCCDLTVGGLDPVRCYDFRVRASPRAAHYGLEAQPSEWTAVTRLSGAASAASCTASPAPSPALAPPLLPLGCGLAALLTLSLLLAALRLRRVKDALLPCVPDPSGSFPGLFEKHHGNFQAWIADAQATAPPARTEEEDDLIHTKAKRVEPEDGTSLCTVPRPPSFEPRGPGGGAMVSVGGATFMVGDSGYMTL</sequence>
<evidence type="ECO:0000313" key="17">
    <source>
        <dbReference type="MGI" id="MGI:1889506"/>
    </source>
</evidence>
<keyword evidence="5" id="KW-1133">Transmembrane helix</keyword>
<name>A0A0R4J0F5_MOUSE</name>
<dbReference type="Pfam" id="PF21605">
    <property type="entry name" value="CRLF2-like_D2"/>
    <property type="match status" value="1"/>
</dbReference>
<keyword evidence="8" id="KW-0675">Receptor</keyword>
<reference evidence="16" key="4">
    <citation type="submission" date="2025-09" db="UniProtKB">
        <authorList>
            <consortium name="Ensembl"/>
        </authorList>
    </citation>
    <scope>IDENTIFICATION</scope>
    <source>
        <strain evidence="16">C57BL/6J</strain>
    </source>
</reference>
<dbReference type="FunFam" id="2.60.40.10:FF:001547">
    <property type="entry name" value="Cytokine receptor-like factor 2"/>
    <property type="match status" value="1"/>
</dbReference>
<feature type="domain" description="Fibronectin type-III" evidence="15">
    <location>
        <begin position="119"/>
        <end position="213"/>
    </location>
</feature>
<gene>
    <name evidence="16 17" type="primary">Crlf2</name>
</gene>
<evidence type="ECO:0000256" key="4">
    <source>
        <dbReference type="ARBA" id="ARBA00022729"/>
    </source>
</evidence>
<dbReference type="KEGG" id="mmu:57914"/>
<dbReference type="CTD" id="64109"/>
<keyword evidence="7" id="KW-1015">Disulfide bond</keyword>
<dbReference type="InterPro" id="IPR053856">
    <property type="entry name" value="TSLPR_D1"/>
</dbReference>
<dbReference type="OrthoDB" id="8803253at2759"/>
<evidence type="ECO:0000256" key="5">
    <source>
        <dbReference type="ARBA" id="ARBA00022989"/>
    </source>
</evidence>
<evidence type="ECO:0000256" key="11">
    <source>
        <dbReference type="ARBA" id="ARBA00068087"/>
    </source>
</evidence>
<dbReference type="GeneTree" id="ENSGT00510000049974"/>
<evidence type="ECO:0000256" key="10">
    <source>
        <dbReference type="ARBA" id="ARBA00058201"/>
    </source>
</evidence>
<dbReference type="PROSITE" id="PS50853">
    <property type="entry name" value="FN3"/>
    <property type="match status" value="1"/>
</dbReference>
<evidence type="ECO:0000256" key="13">
    <source>
        <dbReference type="SAM" id="MobiDB-lite"/>
    </source>
</evidence>
<dbReference type="ProteomicsDB" id="369307"/>
<feature type="region of interest" description="Disordered" evidence="13">
    <location>
        <begin position="315"/>
        <end position="336"/>
    </location>
</feature>
<evidence type="ECO:0000256" key="12">
    <source>
        <dbReference type="ARBA" id="ARBA00077227"/>
    </source>
</evidence>
<dbReference type="SMART" id="SM00060">
    <property type="entry name" value="FN3"/>
    <property type="match status" value="1"/>
</dbReference>
<dbReference type="AlphaFoldDB" id="A0A0R4J0F5"/>
<dbReference type="Pfam" id="PF22012">
    <property type="entry name" value="TSLPR_D1"/>
    <property type="match status" value="1"/>
</dbReference>
<evidence type="ECO:0000313" key="16">
    <source>
        <dbReference type="Ensembl" id="ENSMUSP00000036326.8"/>
    </source>
</evidence>
<keyword evidence="3" id="KW-0812">Transmembrane</keyword>
<dbReference type="SUPFAM" id="SSF49265">
    <property type="entry name" value="Fibronectin type III"/>
    <property type="match status" value="2"/>
</dbReference>
<dbReference type="Gene3D" id="2.60.40.10">
    <property type="entry name" value="Immunoglobulins"/>
    <property type="match status" value="2"/>
</dbReference>
<comment type="subcellular location">
    <subcellularLocation>
        <location evidence="1">Membrane</location>
        <topology evidence="1">Single-pass type I membrane protein</topology>
    </subcellularLocation>
</comment>
<evidence type="ECO:0000256" key="14">
    <source>
        <dbReference type="SAM" id="SignalP"/>
    </source>
</evidence>
<feature type="chain" id="PRO_5006451951" description="Cytokine receptor-like factor 2" evidence="14">
    <location>
        <begin position="21"/>
        <end position="359"/>
    </location>
</feature>
<dbReference type="AGR" id="MGI:1889506"/>
<dbReference type="InterPro" id="IPR013783">
    <property type="entry name" value="Ig-like_fold"/>
</dbReference>
<dbReference type="RefSeq" id="NP_057924.3">
    <property type="nucleotide sequence ID" value="NM_016715.4"/>
</dbReference>
<accession>A0A0R4J0F5</accession>
<feature type="signal peptide" evidence="14">
    <location>
        <begin position="1"/>
        <end position="20"/>
    </location>
</feature>
<dbReference type="FunFam" id="2.60.40.10:FF:003028">
    <property type="entry name" value="Cytokine receptor-like factor 2"/>
    <property type="match status" value="1"/>
</dbReference>
<evidence type="ECO:0000256" key="9">
    <source>
        <dbReference type="ARBA" id="ARBA00023180"/>
    </source>
</evidence>
<reference evidence="16 18" key="2">
    <citation type="journal article" date="2011" name="PLoS Biol.">
        <title>Modernizing reference genome assemblies.</title>
        <authorList>
            <person name="Church D.M."/>
            <person name="Schneider V.A."/>
            <person name="Graves T."/>
            <person name="Auger K."/>
            <person name="Cunningham F."/>
            <person name="Bouk N."/>
            <person name="Chen H.C."/>
            <person name="Agarwala R."/>
            <person name="McLaren W.M."/>
            <person name="Ritchie G.R."/>
            <person name="Albracht D."/>
            <person name="Kremitzki M."/>
            <person name="Rock S."/>
            <person name="Kotkiewicz H."/>
            <person name="Kremitzki C."/>
            <person name="Wollam A."/>
            <person name="Trani L."/>
            <person name="Fulton L."/>
            <person name="Fulton R."/>
            <person name="Matthews L."/>
            <person name="Whitehead S."/>
            <person name="Chow W."/>
            <person name="Torrance J."/>
            <person name="Dunn M."/>
            <person name="Harden G."/>
            <person name="Threadgold G."/>
            <person name="Wood J."/>
            <person name="Collins J."/>
            <person name="Heath P."/>
            <person name="Griffiths G."/>
            <person name="Pelan S."/>
            <person name="Grafham D."/>
            <person name="Eichler E.E."/>
            <person name="Weinstock G."/>
            <person name="Mardis E.R."/>
            <person name="Wilson R.K."/>
            <person name="Howe K."/>
            <person name="Flicek P."/>
            <person name="Hubbard T."/>
        </authorList>
    </citation>
    <scope>NUCLEOTIDE SEQUENCE [LARGE SCALE GENOMIC DNA]</scope>
    <source>
        <strain evidence="16 18">C57BL/6J</strain>
    </source>
</reference>
<dbReference type="DNASU" id="57914"/>
<keyword evidence="6" id="KW-0472">Membrane</keyword>
<reference evidence="16" key="3">
    <citation type="submission" date="2025-08" db="UniProtKB">
        <authorList>
            <consortium name="Ensembl"/>
        </authorList>
    </citation>
    <scope>IDENTIFICATION</scope>
    <source>
        <strain evidence="16">C57BL/6J</strain>
    </source>
</reference>
<dbReference type="InterPro" id="IPR003961">
    <property type="entry name" value="FN3_dom"/>
</dbReference>
<dbReference type="InterPro" id="IPR036116">
    <property type="entry name" value="FN3_sf"/>
</dbReference>
<dbReference type="VEuPathDB" id="HostDB:ENSMUSG00000033467"/>
<dbReference type="GO" id="GO:0016020">
    <property type="term" value="C:membrane"/>
    <property type="evidence" value="ECO:0007669"/>
    <property type="project" value="UniProtKB-SubCell"/>
</dbReference>
<proteinExistence type="evidence at protein level"/>
<dbReference type="ExpressionAtlas" id="A0A0R4J0F5">
    <property type="expression patterns" value="baseline and differential"/>
</dbReference>
<dbReference type="PANTHER" id="PTHR23037">
    <property type="entry name" value="CYTOKINE RECEPTOR"/>
    <property type="match status" value="1"/>
</dbReference>
<dbReference type="MGI" id="MGI:1889506">
    <property type="gene designation" value="Crlf2"/>
</dbReference>
<reference evidence="16 18" key="1">
    <citation type="journal article" date="2009" name="PLoS Biol.">
        <title>Lineage-specific biology revealed by a finished genome assembly of the mouse.</title>
        <authorList>
            <consortium name="Mouse Genome Sequencing Consortium"/>
            <person name="Church D.M."/>
            <person name="Goodstadt L."/>
            <person name="Hillier L.W."/>
            <person name="Zody M.C."/>
            <person name="Goldstein S."/>
            <person name="She X."/>
            <person name="Bult C.J."/>
            <person name="Agarwala R."/>
            <person name="Cherry J.L."/>
            <person name="DiCuccio M."/>
            <person name="Hlavina W."/>
            <person name="Kapustin Y."/>
            <person name="Meric P."/>
            <person name="Maglott D."/>
            <person name="Birtle Z."/>
            <person name="Marques A.C."/>
            <person name="Graves T."/>
            <person name="Zhou S."/>
            <person name="Teague B."/>
            <person name="Potamousis K."/>
            <person name="Churas C."/>
            <person name="Place M."/>
            <person name="Herschleb J."/>
            <person name="Runnheim R."/>
            <person name="Forrest D."/>
            <person name="Amos-Landgraf J."/>
            <person name="Schwartz D.C."/>
            <person name="Cheng Z."/>
            <person name="Lindblad-Toh K."/>
            <person name="Eichler E.E."/>
            <person name="Ponting C.P."/>
        </authorList>
    </citation>
    <scope>NUCLEOTIDE SEQUENCE [LARGE SCALE GENOMIC DNA]</scope>
    <source>
        <strain evidence="16 18">C57BL/6J</strain>
    </source>
</reference>
<evidence type="ECO:0000256" key="7">
    <source>
        <dbReference type="ARBA" id="ARBA00023157"/>
    </source>
</evidence>
<dbReference type="OMA" id="SFRWHED"/>
<evidence type="ECO:0000313" key="18">
    <source>
        <dbReference type="Proteomes" id="UP000000589"/>
    </source>
</evidence>
<dbReference type="InterPro" id="IPR048648">
    <property type="entry name" value="CRLF2-like_D2"/>
</dbReference>
<evidence type="ECO:0000256" key="1">
    <source>
        <dbReference type="ARBA" id="ARBA00004479"/>
    </source>
</evidence>
<dbReference type="SMR" id="A0A0R4J0F5"/>
<dbReference type="CDD" id="cd00063">
    <property type="entry name" value="FN3"/>
    <property type="match status" value="1"/>
</dbReference>
<evidence type="ECO:0000256" key="8">
    <source>
        <dbReference type="ARBA" id="ARBA00023170"/>
    </source>
</evidence>
<keyword evidence="9" id="KW-0325">Glycoprotein</keyword>
<dbReference type="GeneID" id="57914"/>
<keyword evidence="4 14" id="KW-0732">Signal</keyword>
<evidence type="ECO:0000259" key="15">
    <source>
        <dbReference type="PROSITE" id="PS50853"/>
    </source>
</evidence>
<protein>
    <recommendedName>
        <fullName evidence="11">Cytokine receptor-like factor 2</fullName>
    </recommendedName>
    <alternativeName>
        <fullName evidence="12">Thymic stromal lymphopoietin protein receptor</fullName>
    </alternativeName>
</protein>
<keyword evidence="19" id="KW-1267">Proteomics identification</keyword>
<comment type="function">
    <text evidence="10">Receptor for thymic stromal lymphopoietin (TSLP). Forms a functional complex with TSLP and IL7R which is capable of stimulating cell proliferation through activation of STAT3 and STAT5. Also activates JAK2. Implicated in the development of the hematopoietic system.</text>
</comment>
<evidence type="ECO:0000256" key="3">
    <source>
        <dbReference type="ARBA" id="ARBA00022692"/>
    </source>
</evidence>
<dbReference type="Antibodypedia" id="23333">
    <property type="antibodies" value="548 antibodies from 35 providers"/>
</dbReference>
<evidence type="ECO:0007829" key="19">
    <source>
        <dbReference type="ProteomicsDB" id="A0A0R4J0F5"/>
    </source>
</evidence>
<dbReference type="Proteomes" id="UP000000589">
    <property type="component" value="Chromosome 5"/>
</dbReference>